<dbReference type="Proteomes" id="UP000199488">
    <property type="component" value="Unassembled WGS sequence"/>
</dbReference>
<dbReference type="InterPro" id="IPR036069">
    <property type="entry name" value="DUF34/NIF3_sf"/>
</dbReference>
<dbReference type="AlphaFoldDB" id="A0A1H2RZK2"/>
<dbReference type="OrthoDB" id="9792792at2"/>
<feature type="binding site" evidence="5">
    <location>
        <position position="330"/>
    </location>
    <ligand>
        <name>a divalent metal cation</name>
        <dbReference type="ChEBI" id="CHEBI:60240"/>
        <label>1</label>
    </ligand>
</feature>
<keyword evidence="7" id="KW-1185">Reference proteome</keyword>
<dbReference type="GO" id="GO:0046872">
    <property type="term" value="F:metal ion binding"/>
    <property type="evidence" value="ECO:0007669"/>
    <property type="project" value="UniProtKB-UniRule"/>
</dbReference>
<reference evidence="6 7" key="1">
    <citation type="submission" date="2016-10" db="EMBL/GenBank/DDBJ databases">
        <authorList>
            <person name="de Groot N.N."/>
        </authorList>
    </citation>
    <scope>NUCLEOTIDE SEQUENCE [LARGE SCALE GENOMIC DNA]</scope>
    <source>
        <strain evidence="6 7">DSM 23126</strain>
    </source>
</reference>
<feature type="binding site" evidence="5">
    <location>
        <position position="65"/>
    </location>
    <ligand>
        <name>a divalent metal cation</name>
        <dbReference type="ChEBI" id="CHEBI:60240"/>
        <label>1</label>
    </ligand>
</feature>
<sequence length="369" mass="40155">MNTVRDVIRVFEEWAPPSLAVEGDRVGLMIGDWNQPVTKVLTTLDVSEEVVDEAVKTGAELIIAHHPLLFRSITSLDVANGQGPVIEKCIKHDLTVYAAHTNLDIAPGGVNDMMAEALGLTNTEVLAATGEDQLYKLVAFVPESHAEEVRQAVGDAGAGYIGGYSHCTFSASGTGTFIPGDGTDPFLGEQGKMEFADEKRMETIVPASLQQTVEAALTAAHPYEEPAYDVYPLAIPGEPYGLGRVGELPEEMTLEAFVEQVKKSYDVPFVRVVDGKTDRVKRVALLGGDGNKYWKQALSKQADVYITGDIYFHTAQDAAMDGLTMIDPGHHVEKIMKKGVQKEMQHRSQGRLQVEWLASALSTEPFRLA</sequence>
<dbReference type="FunFam" id="3.30.70.120:FF:000006">
    <property type="entry name" value="GTP cyclohydrolase 1 type 2 homolog"/>
    <property type="match status" value="1"/>
</dbReference>
<feature type="binding site" evidence="5">
    <location>
        <position position="333"/>
    </location>
    <ligand>
        <name>a divalent metal cation</name>
        <dbReference type="ChEBI" id="CHEBI:60240"/>
        <label>1</label>
    </ligand>
</feature>
<comment type="similarity">
    <text evidence="1 4">Belongs to the GTP cyclohydrolase I type 2/NIF3 family.</text>
</comment>
<evidence type="ECO:0000256" key="2">
    <source>
        <dbReference type="ARBA" id="ARBA00022112"/>
    </source>
</evidence>
<protein>
    <recommendedName>
        <fullName evidence="2 4">GTP cyclohydrolase 1 type 2 homolog</fullName>
    </recommendedName>
</protein>
<organism evidence="6 7">
    <name type="scientific">Marinococcus luteus</name>
    <dbReference type="NCBI Taxonomy" id="1122204"/>
    <lineage>
        <taxon>Bacteria</taxon>
        <taxon>Bacillati</taxon>
        <taxon>Bacillota</taxon>
        <taxon>Bacilli</taxon>
        <taxon>Bacillales</taxon>
        <taxon>Bacillaceae</taxon>
        <taxon>Marinococcus</taxon>
    </lineage>
</organism>
<dbReference type="RefSeq" id="WP_091611863.1">
    <property type="nucleotide sequence ID" value="NZ_FNNC01000001.1"/>
</dbReference>
<dbReference type="Gene3D" id="3.30.70.120">
    <property type="match status" value="1"/>
</dbReference>
<dbReference type="Gene3D" id="3.40.1390.30">
    <property type="entry name" value="NIF3 (NGG1p interacting factor 3)-like"/>
    <property type="match status" value="1"/>
</dbReference>
<dbReference type="NCBIfam" id="TIGR00486">
    <property type="entry name" value="YbgI_SA1388"/>
    <property type="match status" value="1"/>
</dbReference>
<evidence type="ECO:0000256" key="3">
    <source>
        <dbReference type="ARBA" id="ARBA00022723"/>
    </source>
</evidence>
<accession>A0A1H2RZK2</accession>
<dbReference type="InterPro" id="IPR015867">
    <property type="entry name" value="N-reg_PII/ATP_PRibTrfase_C"/>
</dbReference>
<dbReference type="PIRSF" id="PIRSF037489">
    <property type="entry name" value="UCP037489_NIF3_YqfO"/>
    <property type="match status" value="1"/>
</dbReference>
<proteinExistence type="inferred from homology"/>
<name>A0A1H2RZK2_9BACI</name>
<dbReference type="GO" id="GO:0005737">
    <property type="term" value="C:cytoplasm"/>
    <property type="evidence" value="ECO:0007669"/>
    <property type="project" value="TreeGrafter"/>
</dbReference>
<gene>
    <name evidence="6" type="ORF">SAMN05421781_0978</name>
</gene>
<evidence type="ECO:0000313" key="6">
    <source>
        <dbReference type="EMBL" id="SDW24902.1"/>
    </source>
</evidence>
<dbReference type="PANTHER" id="PTHR13799:SF14">
    <property type="entry name" value="GTP CYCLOHYDROLASE 1 TYPE 2 HOMOLOG"/>
    <property type="match status" value="1"/>
</dbReference>
<dbReference type="PANTHER" id="PTHR13799">
    <property type="entry name" value="NGG1 INTERACTING FACTOR 3"/>
    <property type="match status" value="1"/>
</dbReference>
<feature type="binding site" evidence="5">
    <location>
        <position position="66"/>
    </location>
    <ligand>
        <name>a divalent metal cation</name>
        <dbReference type="ChEBI" id="CHEBI:60240"/>
        <label>1</label>
    </ligand>
</feature>
<dbReference type="InterPro" id="IPR017221">
    <property type="entry name" value="DUF34/NIF3_bac"/>
</dbReference>
<evidence type="ECO:0000256" key="5">
    <source>
        <dbReference type="PIRSR" id="PIRSR602678-1"/>
    </source>
</evidence>
<feature type="binding site" evidence="5">
    <location>
        <position position="104"/>
    </location>
    <ligand>
        <name>a divalent metal cation</name>
        <dbReference type="ChEBI" id="CHEBI:60240"/>
        <label>1</label>
    </ligand>
</feature>
<dbReference type="InterPro" id="IPR002678">
    <property type="entry name" value="DUF34/NIF3"/>
</dbReference>
<evidence type="ECO:0000256" key="1">
    <source>
        <dbReference type="ARBA" id="ARBA00006964"/>
    </source>
</evidence>
<dbReference type="Pfam" id="PF01784">
    <property type="entry name" value="DUF34_NIF3"/>
    <property type="match status" value="1"/>
</dbReference>
<dbReference type="EMBL" id="FNNC01000001">
    <property type="protein sequence ID" value="SDW24902.1"/>
    <property type="molecule type" value="Genomic_DNA"/>
</dbReference>
<dbReference type="STRING" id="1122204.SAMN05421781_0978"/>
<dbReference type="FunFam" id="3.40.1390.30:FF:000001">
    <property type="entry name" value="GTP cyclohydrolase 1 type 2"/>
    <property type="match status" value="1"/>
</dbReference>
<evidence type="ECO:0000256" key="4">
    <source>
        <dbReference type="PIRNR" id="PIRNR037489"/>
    </source>
</evidence>
<keyword evidence="3 4" id="KW-0479">Metal-binding</keyword>
<dbReference type="SUPFAM" id="SSF102705">
    <property type="entry name" value="NIF3 (NGG1p interacting factor 3)-like"/>
    <property type="match status" value="1"/>
</dbReference>
<evidence type="ECO:0000313" key="7">
    <source>
        <dbReference type="Proteomes" id="UP000199488"/>
    </source>
</evidence>